<dbReference type="PROSITE" id="PS51450">
    <property type="entry name" value="LRR"/>
    <property type="match status" value="2"/>
</dbReference>
<evidence type="ECO:0008006" key="15">
    <source>
        <dbReference type="Google" id="ProtNLM"/>
    </source>
</evidence>
<name>A0AAV6X0X5_9LAMI</name>
<keyword evidence="7" id="KW-0677">Repeat</keyword>
<keyword evidence="6" id="KW-0732">Signal</keyword>
<protein>
    <recommendedName>
        <fullName evidence="15">Leucine-rich repeat-containing N-terminal plant-type domain-containing protein</fullName>
    </recommendedName>
</protein>
<dbReference type="SUPFAM" id="SSF52058">
    <property type="entry name" value="L domain-like"/>
    <property type="match status" value="1"/>
</dbReference>
<evidence type="ECO:0000256" key="10">
    <source>
        <dbReference type="ARBA" id="ARBA00023170"/>
    </source>
</evidence>
<keyword evidence="9 12" id="KW-0472">Membrane</keyword>
<evidence type="ECO:0000256" key="2">
    <source>
        <dbReference type="ARBA" id="ARBA00009592"/>
    </source>
</evidence>
<accession>A0AAV6X0X5</accession>
<dbReference type="GO" id="GO:0051707">
    <property type="term" value="P:response to other organism"/>
    <property type="evidence" value="ECO:0007669"/>
    <property type="project" value="UniProtKB-ARBA"/>
</dbReference>
<keyword evidence="11" id="KW-0325">Glycoprotein</keyword>
<evidence type="ECO:0000256" key="9">
    <source>
        <dbReference type="ARBA" id="ARBA00023136"/>
    </source>
</evidence>
<dbReference type="GO" id="GO:0005886">
    <property type="term" value="C:plasma membrane"/>
    <property type="evidence" value="ECO:0007669"/>
    <property type="project" value="UniProtKB-SubCell"/>
</dbReference>
<comment type="caution">
    <text evidence="13">The sequence shown here is derived from an EMBL/GenBank/DDBJ whole genome shotgun (WGS) entry which is preliminary data.</text>
</comment>
<sequence length="579" mass="63821">MILYHHSTSADCCTWEGVSCDDSVRVTNLWLTSRGLTGHISPSIANLTTLSRLRLSHNLLSGPLPHTFFSSLNRLQVIDLSHNRLSGEISVSDKLPATIQTFNLSSNHFHGTIQSSFLQPALNLKTFDVSNNSFFEPIPSYVCSFSPSTWILDFSNNHFEGPISQGFGQCSKLKSLRAGMIPRDIGNLSNLEHLQLHINQLNNTIPSSLSNCTRLKTLNLRVNALEGELSSFDFAKFVQLRMLSGCKNLSILILSQNFYDKELPGDEELIGADGFRNLQLLGLGGCRFTGLVPMWLSNLARLEVLDLSSNRITGSIPGWIGALPNLLYIDLSSNHISGYFPMELTRLRRLASQKNSNQVYRSYLELPMFVQPPNLQYNRLSDLSPAIYLGNNNITGTIPVEIGQLKFIHSLGLSDNNFYGTIPETLSNLTNLEKLDLSGNLLSGEIPASLVNLHFLSSFSVAYNNLVGRVPTGGQFSTFPSASFKGNPGLCDPLLQHFCGRRSYYEPEGSPISSLKNVEEIINYPSFAIGYGVGFIATVLAVLKIFKWVCKPAPFFTFTAAATAQSAKASSLLLRPICH</sequence>
<gene>
    <name evidence="13" type="ORF">BUALT_Bualt12G0106600</name>
</gene>
<feature type="transmembrane region" description="Helical" evidence="12">
    <location>
        <begin position="524"/>
        <end position="546"/>
    </location>
</feature>
<dbReference type="FunFam" id="3.80.10.10:FF:000213">
    <property type="entry name" value="Tyrosine-sulfated glycopeptide receptor 1"/>
    <property type="match status" value="1"/>
</dbReference>
<evidence type="ECO:0000313" key="13">
    <source>
        <dbReference type="EMBL" id="KAG8372818.1"/>
    </source>
</evidence>
<dbReference type="PRINTS" id="PR00019">
    <property type="entry name" value="LEURICHRPT"/>
</dbReference>
<dbReference type="InterPro" id="IPR003591">
    <property type="entry name" value="Leu-rich_rpt_typical-subtyp"/>
</dbReference>
<evidence type="ECO:0000313" key="14">
    <source>
        <dbReference type="Proteomes" id="UP000826271"/>
    </source>
</evidence>
<evidence type="ECO:0000256" key="12">
    <source>
        <dbReference type="SAM" id="Phobius"/>
    </source>
</evidence>
<dbReference type="Gene3D" id="3.80.10.10">
    <property type="entry name" value="Ribonuclease Inhibitor"/>
    <property type="match status" value="3"/>
</dbReference>
<keyword evidence="10" id="KW-0675">Receptor</keyword>
<comment type="similarity">
    <text evidence="2">Belongs to the RLP family.</text>
</comment>
<dbReference type="InterPro" id="IPR032675">
    <property type="entry name" value="LRR_dom_sf"/>
</dbReference>
<dbReference type="FunFam" id="3.80.10.10:FF:000129">
    <property type="entry name" value="Leucine-rich repeat receptor-like kinase"/>
    <property type="match status" value="1"/>
</dbReference>
<evidence type="ECO:0000256" key="5">
    <source>
        <dbReference type="ARBA" id="ARBA00022692"/>
    </source>
</evidence>
<dbReference type="AlphaFoldDB" id="A0AAV6X0X5"/>
<keyword evidence="4" id="KW-0433">Leucine-rich repeat</keyword>
<dbReference type="SMART" id="SM00369">
    <property type="entry name" value="LRR_TYP"/>
    <property type="match status" value="5"/>
</dbReference>
<dbReference type="FunFam" id="3.80.10.10:FF:000041">
    <property type="entry name" value="LRR receptor-like serine/threonine-protein kinase ERECTA"/>
    <property type="match status" value="1"/>
</dbReference>
<dbReference type="PANTHER" id="PTHR48052:SF81">
    <property type="entry name" value="LEUCINE-RICH REPEAT-CONTAINING N-TERMINAL PLANT-TYPE DOMAIN-CONTAINING PROTEIN"/>
    <property type="match status" value="1"/>
</dbReference>
<comment type="subcellular location">
    <subcellularLocation>
        <location evidence="1">Cell membrane</location>
        <topology evidence="1">Single-pass type I membrane protein</topology>
    </subcellularLocation>
</comment>
<dbReference type="Pfam" id="PF00560">
    <property type="entry name" value="LRR_1"/>
    <property type="match status" value="5"/>
</dbReference>
<organism evidence="13 14">
    <name type="scientific">Buddleja alternifolia</name>
    <dbReference type="NCBI Taxonomy" id="168488"/>
    <lineage>
        <taxon>Eukaryota</taxon>
        <taxon>Viridiplantae</taxon>
        <taxon>Streptophyta</taxon>
        <taxon>Embryophyta</taxon>
        <taxon>Tracheophyta</taxon>
        <taxon>Spermatophyta</taxon>
        <taxon>Magnoliopsida</taxon>
        <taxon>eudicotyledons</taxon>
        <taxon>Gunneridae</taxon>
        <taxon>Pentapetalae</taxon>
        <taxon>asterids</taxon>
        <taxon>lamiids</taxon>
        <taxon>Lamiales</taxon>
        <taxon>Scrophulariaceae</taxon>
        <taxon>Buddlejeae</taxon>
        <taxon>Buddleja</taxon>
    </lineage>
</organism>
<keyword evidence="3" id="KW-1003">Cell membrane</keyword>
<reference evidence="13" key="1">
    <citation type="submission" date="2019-10" db="EMBL/GenBank/DDBJ databases">
        <authorList>
            <person name="Zhang R."/>
            <person name="Pan Y."/>
            <person name="Wang J."/>
            <person name="Ma R."/>
            <person name="Yu S."/>
        </authorList>
    </citation>
    <scope>NUCLEOTIDE SEQUENCE</scope>
    <source>
        <strain evidence="13">LA-IB0</strain>
        <tissue evidence="13">Leaf</tissue>
    </source>
</reference>
<dbReference type="Proteomes" id="UP000826271">
    <property type="component" value="Unassembled WGS sequence"/>
</dbReference>
<dbReference type="SUPFAM" id="SSF52047">
    <property type="entry name" value="RNI-like"/>
    <property type="match status" value="1"/>
</dbReference>
<evidence type="ECO:0000256" key="1">
    <source>
        <dbReference type="ARBA" id="ARBA00004251"/>
    </source>
</evidence>
<dbReference type="GO" id="GO:0006952">
    <property type="term" value="P:defense response"/>
    <property type="evidence" value="ECO:0007669"/>
    <property type="project" value="UniProtKB-ARBA"/>
</dbReference>
<dbReference type="InterPro" id="IPR001611">
    <property type="entry name" value="Leu-rich_rpt"/>
</dbReference>
<proteinExistence type="inferred from homology"/>
<evidence type="ECO:0000256" key="6">
    <source>
        <dbReference type="ARBA" id="ARBA00022729"/>
    </source>
</evidence>
<evidence type="ECO:0000256" key="8">
    <source>
        <dbReference type="ARBA" id="ARBA00022989"/>
    </source>
</evidence>
<keyword evidence="14" id="KW-1185">Reference proteome</keyword>
<evidence type="ECO:0000256" key="7">
    <source>
        <dbReference type="ARBA" id="ARBA00022737"/>
    </source>
</evidence>
<dbReference type="Pfam" id="PF13855">
    <property type="entry name" value="LRR_8"/>
    <property type="match status" value="1"/>
</dbReference>
<evidence type="ECO:0000256" key="11">
    <source>
        <dbReference type="ARBA" id="ARBA00023180"/>
    </source>
</evidence>
<keyword evidence="8 12" id="KW-1133">Transmembrane helix</keyword>
<dbReference type="PANTHER" id="PTHR48052">
    <property type="entry name" value="UNNAMED PRODUCT"/>
    <property type="match status" value="1"/>
</dbReference>
<keyword evidence="5 12" id="KW-0812">Transmembrane</keyword>
<evidence type="ECO:0000256" key="3">
    <source>
        <dbReference type="ARBA" id="ARBA00022475"/>
    </source>
</evidence>
<dbReference type="EMBL" id="WHWC01000012">
    <property type="protein sequence ID" value="KAG8372818.1"/>
    <property type="molecule type" value="Genomic_DNA"/>
</dbReference>
<evidence type="ECO:0000256" key="4">
    <source>
        <dbReference type="ARBA" id="ARBA00022614"/>
    </source>
</evidence>